<dbReference type="InterPro" id="IPR027417">
    <property type="entry name" value="P-loop_NTPase"/>
</dbReference>
<evidence type="ECO:0000256" key="4">
    <source>
        <dbReference type="ARBA" id="ARBA00022705"/>
    </source>
</evidence>
<keyword evidence="6 7" id="KW-0539">Nucleus</keyword>
<comment type="similarity">
    <text evidence="2 7">Belongs to the ORC4 family.</text>
</comment>
<dbReference type="InterPro" id="IPR016527">
    <property type="entry name" value="ORC4"/>
</dbReference>
<keyword evidence="4 7" id="KW-0235">DNA replication</keyword>
<dbReference type="SMART" id="SM00382">
    <property type="entry name" value="AAA"/>
    <property type="match status" value="1"/>
</dbReference>
<sequence length="459" mass="50932">MPSSQRPGSCMIDASSIQHARRLVLDRLHGRTQLPELIGLETPLDLVHSLLDRTISSQEGNTALLIGPRGSGKSAIVERVLNMLAEKHTDRADSRRYHIVRLNGFVHTNDRIALRDIATQLLIEQDLGDVLVGSFADAFTYILNLLRSSGADGEMPPVIFILEEFDLLAQHPKQSLLYTLFDIAQSQQTPIAVLGVSARIDVIDLLEKRVKSRFSHRQIYVQNTANLEDFEGIARTALRINCADEKLSAAFSNEFNHQVDNVLADEQVSAYISDVFDFGKDVRQLLRTFVLAVSHLSIRSPFIVVSDVLAAIARERSSAKMLVLSNISLLELCLIIAMRSLVKGGNTKYNFEMIYNEYKSFMSRHITAATSGGSMKIYKKSVALKAFETLVGLEIVRPATITISSASNSRNDLLAGSVQGTRAPKEYRMVQLMLEPGQVSDLVGERAGVPVVIRRWSQQ</sequence>
<dbReference type="Proteomes" id="UP000193922">
    <property type="component" value="Unassembled WGS sequence"/>
</dbReference>
<dbReference type="PIRSF" id="PIRSF007858">
    <property type="entry name" value="ORC4"/>
    <property type="match status" value="1"/>
</dbReference>
<dbReference type="EMBL" id="MCFD01000012">
    <property type="protein sequence ID" value="ORX67489.1"/>
    <property type="molecule type" value="Genomic_DNA"/>
</dbReference>
<dbReference type="RefSeq" id="XP_040741376.1">
    <property type="nucleotide sequence ID" value="XM_040888239.1"/>
</dbReference>
<proteinExistence type="inferred from homology"/>
<dbReference type="SUPFAM" id="SSF52540">
    <property type="entry name" value="P-loop containing nucleoside triphosphate hydrolases"/>
    <property type="match status" value="1"/>
</dbReference>
<evidence type="ECO:0000256" key="3">
    <source>
        <dbReference type="ARBA" id="ARBA00019083"/>
    </source>
</evidence>
<dbReference type="Gene3D" id="3.40.50.300">
    <property type="entry name" value="P-loop containing nucleotide triphosphate hydrolases"/>
    <property type="match status" value="1"/>
</dbReference>
<comment type="function">
    <text evidence="7">Component of the origin recognition complex (ORC) that binds origins of replication.</text>
</comment>
<keyword evidence="5 7" id="KW-0238">DNA-binding</keyword>
<comment type="caution">
    <text evidence="9">The sequence shown here is derived from an EMBL/GenBank/DDBJ whole genome shotgun (WGS) entry which is preliminary data.</text>
</comment>
<evidence type="ECO:0000256" key="7">
    <source>
        <dbReference type="PIRNR" id="PIRNR007858"/>
    </source>
</evidence>
<evidence type="ECO:0000313" key="10">
    <source>
        <dbReference type="Proteomes" id="UP000193922"/>
    </source>
</evidence>
<protein>
    <recommendedName>
        <fullName evidence="3 7">Origin recognition complex subunit 4</fullName>
    </recommendedName>
</protein>
<dbReference type="Pfam" id="PF13191">
    <property type="entry name" value="AAA_16"/>
    <property type="match status" value="1"/>
</dbReference>
<dbReference type="GO" id="GO:0006270">
    <property type="term" value="P:DNA replication initiation"/>
    <property type="evidence" value="ECO:0007669"/>
    <property type="project" value="TreeGrafter"/>
</dbReference>
<name>A0A1Y1W1R5_9FUNG</name>
<evidence type="ECO:0000256" key="6">
    <source>
        <dbReference type="ARBA" id="ARBA00023242"/>
    </source>
</evidence>
<comment type="subcellular location">
    <subcellularLocation>
        <location evidence="1 7">Nucleus</location>
    </subcellularLocation>
</comment>
<dbReference type="STRING" id="61395.A0A1Y1W1R5"/>
<feature type="domain" description="AAA+ ATPase" evidence="8">
    <location>
        <begin position="59"/>
        <end position="224"/>
    </location>
</feature>
<dbReference type="InterPro" id="IPR041664">
    <property type="entry name" value="AAA_16"/>
</dbReference>
<evidence type="ECO:0000259" key="8">
    <source>
        <dbReference type="SMART" id="SM00382"/>
    </source>
</evidence>
<dbReference type="Pfam" id="PF14629">
    <property type="entry name" value="ORC4_C"/>
    <property type="match status" value="1"/>
</dbReference>
<dbReference type="GeneID" id="63804887"/>
<dbReference type="PANTHER" id="PTHR12087">
    <property type="entry name" value="ORIGIN RECOGNITION COMPLEX SUBUNIT 4"/>
    <property type="match status" value="1"/>
</dbReference>
<organism evidence="9 10">
    <name type="scientific">Linderina pennispora</name>
    <dbReference type="NCBI Taxonomy" id="61395"/>
    <lineage>
        <taxon>Eukaryota</taxon>
        <taxon>Fungi</taxon>
        <taxon>Fungi incertae sedis</taxon>
        <taxon>Zoopagomycota</taxon>
        <taxon>Kickxellomycotina</taxon>
        <taxon>Kickxellomycetes</taxon>
        <taxon>Kickxellales</taxon>
        <taxon>Kickxellaceae</taxon>
        <taxon>Linderina</taxon>
    </lineage>
</organism>
<evidence type="ECO:0000256" key="2">
    <source>
        <dbReference type="ARBA" id="ARBA00005334"/>
    </source>
</evidence>
<evidence type="ECO:0000256" key="5">
    <source>
        <dbReference type="ARBA" id="ARBA00023125"/>
    </source>
</evidence>
<evidence type="ECO:0000313" key="9">
    <source>
        <dbReference type="EMBL" id="ORX67489.1"/>
    </source>
</evidence>
<dbReference type="OrthoDB" id="343623at2759"/>
<keyword evidence="10" id="KW-1185">Reference proteome</keyword>
<dbReference type="InterPro" id="IPR003593">
    <property type="entry name" value="AAA+_ATPase"/>
</dbReference>
<dbReference type="PANTHER" id="PTHR12087:SF0">
    <property type="entry name" value="ORIGIN RECOGNITION COMPLEX SUBUNIT 4"/>
    <property type="match status" value="1"/>
</dbReference>
<accession>A0A1Y1W1R5</accession>
<dbReference type="GO" id="GO:0003688">
    <property type="term" value="F:DNA replication origin binding"/>
    <property type="evidence" value="ECO:0007669"/>
    <property type="project" value="TreeGrafter"/>
</dbReference>
<evidence type="ECO:0000256" key="1">
    <source>
        <dbReference type="ARBA" id="ARBA00004123"/>
    </source>
</evidence>
<gene>
    <name evidence="9" type="ORF">DL89DRAFT_269287</name>
</gene>
<dbReference type="InterPro" id="IPR032705">
    <property type="entry name" value="ORC4_C"/>
</dbReference>
<reference evidence="9 10" key="1">
    <citation type="submission" date="2016-07" db="EMBL/GenBank/DDBJ databases">
        <title>Pervasive Adenine N6-methylation of Active Genes in Fungi.</title>
        <authorList>
            <consortium name="DOE Joint Genome Institute"/>
            <person name="Mondo S.J."/>
            <person name="Dannebaum R.O."/>
            <person name="Kuo R.C."/>
            <person name="Labutti K."/>
            <person name="Haridas S."/>
            <person name="Kuo A."/>
            <person name="Salamov A."/>
            <person name="Ahrendt S.R."/>
            <person name="Lipzen A."/>
            <person name="Sullivan W."/>
            <person name="Andreopoulos W.B."/>
            <person name="Clum A."/>
            <person name="Lindquist E."/>
            <person name="Daum C."/>
            <person name="Ramamoorthy G.K."/>
            <person name="Gryganskyi A."/>
            <person name="Culley D."/>
            <person name="Magnuson J.K."/>
            <person name="James T.Y."/>
            <person name="O'Malley M.A."/>
            <person name="Stajich J.E."/>
            <person name="Spatafora J.W."/>
            <person name="Visel A."/>
            <person name="Grigoriev I.V."/>
        </authorList>
    </citation>
    <scope>NUCLEOTIDE SEQUENCE [LARGE SCALE GENOMIC DNA]</scope>
    <source>
        <strain evidence="9 10">ATCC 12442</strain>
    </source>
</reference>
<dbReference type="AlphaFoldDB" id="A0A1Y1W1R5"/>
<dbReference type="GO" id="GO:0005664">
    <property type="term" value="C:nuclear origin of replication recognition complex"/>
    <property type="evidence" value="ECO:0007669"/>
    <property type="project" value="TreeGrafter"/>
</dbReference>